<evidence type="ECO:0000256" key="9">
    <source>
        <dbReference type="ARBA" id="ARBA00047599"/>
    </source>
</evidence>
<dbReference type="PANTHER" id="PTHR43706:SF47">
    <property type="entry name" value="EXTERNAL NADH-UBIQUINONE OXIDOREDUCTASE 1, MITOCHONDRIAL-RELATED"/>
    <property type="match status" value="1"/>
</dbReference>
<evidence type="ECO:0000256" key="2">
    <source>
        <dbReference type="ARBA" id="ARBA00005028"/>
    </source>
</evidence>
<dbReference type="OrthoDB" id="1717057at2759"/>
<dbReference type="PANTHER" id="PTHR43706">
    <property type="entry name" value="NADH DEHYDROGENASE"/>
    <property type="match status" value="1"/>
</dbReference>
<keyword evidence="8" id="KW-0324">Glycolysis</keyword>
<dbReference type="GO" id="GO:0006096">
    <property type="term" value="P:glycolytic process"/>
    <property type="evidence" value="ECO:0007669"/>
    <property type="project" value="UniProtKB-KW"/>
</dbReference>
<dbReference type="InterPro" id="IPR022673">
    <property type="entry name" value="Hexokinase_C"/>
</dbReference>
<evidence type="ECO:0000256" key="5">
    <source>
        <dbReference type="ARBA" id="ARBA00022827"/>
    </source>
</evidence>
<keyword evidence="4" id="KW-0285">Flavoprotein</keyword>
<sequence length="153" mass="16956">MNNYMGLMRYEICRTPDLSAMHHDTSSDLKVVDTKLKNILEISNTSLEMRKVVVQLCKIVATRGARLAAAGILGILIKLGRDKIKDGEKQRTEVDDALGIRKKVIDAFEGASLPSISEEEKKRILHFVVVGGGPTGVEFAAELHDYVYDDLVK</sequence>
<name>A0A8J4R7A7_9ROSI</name>
<dbReference type="AlphaFoldDB" id="A0A8J4R7A7"/>
<dbReference type="UniPathway" id="UPA00242"/>
<accession>A0A8J4R7A7</accession>
<evidence type="ECO:0000256" key="4">
    <source>
        <dbReference type="ARBA" id="ARBA00022630"/>
    </source>
</evidence>
<comment type="catalytic activity">
    <reaction evidence="10">
        <text>a ubiquinone + NADH + H(+) = a ubiquinol + NAD(+)</text>
        <dbReference type="Rhea" id="RHEA:23152"/>
        <dbReference type="Rhea" id="RHEA-COMP:9565"/>
        <dbReference type="Rhea" id="RHEA-COMP:9566"/>
        <dbReference type="ChEBI" id="CHEBI:15378"/>
        <dbReference type="ChEBI" id="CHEBI:16389"/>
        <dbReference type="ChEBI" id="CHEBI:17976"/>
        <dbReference type="ChEBI" id="CHEBI:57540"/>
        <dbReference type="ChEBI" id="CHEBI:57945"/>
    </reaction>
</comment>
<evidence type="ECO:0000256" key="8">
    <source>
        <dbReference type="ARBA" id="ARBA00023152"/>
    </source>
</evidence>
<dbReference type="EMBL" id="JRKL02002478">
    <property type="protein sequence ID" value="KAF3958778.1"/>
    <property type="molecule type" value="Genomic_DNA"/>
</dbReference>
<comment type="similarity">
    <text evidence="3">Belongs to the NADH dehydrogenase family.</text>
</comment>
<evidence type="ECO:0000256" key="6">
    <source>
        <dbReference type="ARBA" id="ARBA00023002"/>
    </source>
</evidence>
<dbReference type="GO" id="GO:0005739">
    <property type="term" value="C:mitochondrion"/>
    <property type="evidence" value="ECO:0007669"/>
    <property type="project" value="TreeGrafter"/>
</dbReference>
<dbReference type="Gene3D" id="3.50.50.100">
    <property type="match status" value="1"/>
</dbReference>
<dbReference type="GO" id="GO:0019318">
    <property type="term" value="P:hexose metabolic process"/>
    <property type="evidence" value="ECO:0007669"/>
    <property type="project" value="UniProtKB-UniPathway"/>
</dbReference>
<proteinExistence type="inferred from homology"/>
<feature type="domain" description="Hexokinase C-terminal" evidence="11">
    <location>
        <begin position="11"/>
        <end position="87"/>
    </location>
</feature>
<keyword evidence="5" id="KW-0274">FAD</keyword>
<evidence type="ECO:0000256" key="1">
    <source>
        <dbReference type="ARBA" id="ARBA00004921"/>
    </source>
</evidence>
<comment type="pathway">
    <text evidence="2">Carbohydrate metabolism; hexose metabolism.</text>
</comment>
<dbReference type="InterPro" id="IPR045024">
    <property type="entry name" value="NDH-2"/>
</dbReference>
<protein>
    <recommendedName>
        <fullName evidence="11">Hexokinase C-terminal domain-containing protein</fullName>
    </recommendedName>
</protein>
<evidence type="ECO:0000256" key="3">
    <source>
        <dbReference type="ARBA" id="ARBA00005272"/>
    </source>
</evidence>
<evidence type="ECO:0000313" key="12">
    <source>
        <dbReference type="EMBL" id="KAF3958778.1"/>
    </source>
</evidence>
<evidence type="ECO:0000256" key="7">
    <source>
        <dbReference type="ARBA" id="ARBA00023027"/>
    </source>
</evidence>
<dbReference type="SUPFAM" id="SSF53067">
    <property type="entry name" value="Actin-like ATPase domain"/>
    <property type="match status" value="1"/>
</dbReference>
<comment type="caution">
    <text evidence="12">The sequence shown here is derived from an EMBL/GenBank/DDBJ whole genome shotgun (WGS) entry which is preliminary data.</text>
</comment>
<dbReference type="InterPro" id="IPR036188">
    <property type="entry name" value="FAD/NAD-bd_sf"/>
</dbReference>
<dbReference type="Pfam" id="PF03727">
    <property type="entry name" value="Hexokinase_2"/>
    <property type="match status" value="1"/>
</dbReference>
<keyword evidence="7" id="KW-0520">NAD</keyword>
<reference evidence="12" key="1">
    <citation type="submission" date="2020-03" db="EMBL/GenBank/DDBJ databases">
        <title>Castanea mollissima Vanexum genome sequencing.</title>
        <authorList>
            <person name="Staton M."/>
        </authorList>
    </citation>
    <scope>NUCLEOTIDE SEQUENCE</scope>
    <source>
        <tissue evidence="12">Leaf</tissue>
    </source>
</reference>
<evidence type="ECO:0000259" key="11">
    <source>
        <dbReference type="Pfam" id="PF03727"/>
    </source>
</evidence>
<evidence type="ECO:0000256" key="10">
    <source>
        <dbReference type="ARBA" id="ARBA00049010"/>
    </source>
</evidence>
<dbReference type="Proteomes" id="UP000737018">
    <property type="component" value="Unassembled WGS sequence"/>
</dbReference>
<dbReference type="InterPro" id="IPR043129">
    <property type="entry name" value="ATPase_NBD"/>
</dbReference>
<dbReference type="SUPFAM" id="SSF51905">
    <property type="entry name" value="FAD/NAD(P)-binding domain"/>
    <property type="match status" value="1"/>
</dbReference>
<gene>
    <name evidence="12" type="ORF">CMV_016350</name>
</gene>
<dbReference type="GO" id="GO:0005524">
    <property type="term" value="F:ATP binding"/>
    <property type="evidence" value="ECO:0007669"/>
    <property type="project" value="InterPro"/>
</dbReference>
<evidence type="ECO:0000313" key="13">
    <source>
        <dbReference type="Proteomes" id="UP000737018"/>
    </source>
</evidence>
<comment type="pathway">
    <text evidence="1">Carbohydrate degradation.</text>
</comment>
<organism evidence="12 13">
    <name type="scientific">Castanea mollissima</name>
    <name type="common">Chinese chestnut</name>
    <dbReference type="NCBI Taxonomy" id="60419"/>
    <lineage>
        <taxon>Eukaryota</taxon>
        <taxon>Viridiplantae</taxon>
        <taxon>Streptophyta</taxon>
        <taxon>Embryophyta</taxon>
        <taxon>Tracheophyta</taxon>
        <taxon>Spermatophyta</taxon>
        <taxon>Magnoliopsida</taxon>
        <taxon>eudicotyledons</taxon>
        <taxon>Gunneridae</taxon>
        <taxon>Pentapetalae</taxon>
        <taxon>rosids</taxon>
        <taxon>fabids</taxon>
        <taxon>Fagales</taxon>
        <taxon>Fagaceae</taxon>
        <taxon>Castanea</taxon>
    </lineage>
</organism>
<keyword evidence="6" id="KW-0560">Oxidoreductase</keyword>
<comment type="catalytic activity">
    <reaction evidence="9">
        <text>a quinone + NADH + H(+) = a quinol + NAD(+)</text>
        <dbReference type="Rhea" id="RHEA:46160"/>
        <dbReference type="ChEBI" id="CHEBI:15378"/>
        <dbReference type="ChEBI" id="CHEBI:24646"/>
        <dbReference type="ChEBI" id="CHEBI:57540"/>
        <dbReference type="ChEBI" id="CHEBI:57945"/>
        <dbReference type="ChEBI" id="CHEBI:132124"/>
        <dbReference type="EC" id="1.6.5.9"/>
    </reaction>
</comment>
<keyword evidence="13" id="KW-1185">Reference proteome</keyword>
<dbReference type="GO" id="GO:0016773">
    <property type="term" value="F:phosphotransferase activity, alcohol group as acceptor"/>
    <property type="evidence" value="ECO:0007669"/>
    <property type="project" value="InterPro"/>
</dbReference>
<dbReference type="GO" id="GO:0050136">
    <property type="term" value="F:NADH dehydrogenase (quinone) (non-electrogenic) activity"/>
    <property type="evidence" value="ECO:0007669"/>
    <property type="project" value="UniProtKB-EC"/>
</dbReference>